<sequence>MLTNHLPPLMLIVNMSYDWETAGRIKLLLFGKASNVTQSVIRHSASFLRNFAPEPGFSFEAGLRATF</sequence>
<reference evidence="1 2" key="1">
    <citation type="submission" date="2016-10" db="EMBL/GenBank/DDBJ databases">
        <authorList>
            <person name="de Groot N.N."/>
        </authorList>
    </citation>
    <scope>NUCLEOTIDE SEQUENCE [LARGE SCALE GENOMIC DNA]</scope>
    <source>
        <strain evidence="1 2">Nm1</strain>
    </source>
</reference>
<keyword evidence="2" id="KW-1185">Reference proteome</keyword>
<name>A0A1H3GHL9_9PROT</name>
<accession>A0A1H3GHL9</accession>
<evidence type="ECO:0000313" key="1">
    <source>
        <dbReference type="EMBL" id="SDY02550.1"/>
    </source>
</evidence>
<dbReference type="Proteomes" id="UP000198640">
    <property type="component" value="Unassembled WGS sequence"/>
</dbReference>
<organism evidence="1 2">
    <name type="scientific">Nitrosomonas halophila</name>
    <dbReference type="NCBI Taxonomy" id="44576"/>
    <lineage>
        <taxon>Bacteria</taxon>
        <taxon>Pseudomonadati</taxon>
        <taxon>Pseudomonadota</taxon>
        <taxon>Betaproteobacteria</taxon>
        <taxon>Nitrosomonadales</taxon>
        <taxon>Nitrosomonadaceae</taxon>
        <taxon>Nitrosomonas</taxon>
    </lineage>
</organism>
<dbReference type="RefSeq" id="WP_176973939.1">
    <property type="nucleotide sequence ID" value="NZ_FNOY01000015.1"/>
</dbReference>
<protein>
    <submittedName>
        <fullName evidence="1">Iron complex outermembrane recepter protein</fullName>
    </submittedName>
</protein>
<dbReference type="AlphaFoldDB" id="A0A1H3GHL9"/>
<dbReference type="STRING" id="44576.SAMN05421881_101530"/>
<evidence type="ECO:0000313" key="2">
    <source>
        <dbReference type="Proteomes" id="UP000198640"/>
    </source>
</evidence>
<proteinExistence type="predicted"/>
<gene>
    <name evidence="1" type="ORF">SAMN05421881_101530</name>
</gene>
<dbReference type="EMBL" id="FNOY01000015">
    <property type="protein sequence ID" value="SDY02550.1"/>
    <property type="molecule type" value="Genomic_DNA"/>
</dbReference>